<comment type="caution">
    <text evidence="13">The sequence shown here is derived from an EMBL/GenBank/DDBJ whole genome shotgun (WGS) entry which is preliminary data.</text>
</comment>
<feature type="domain" description="PAC" evidence="12">
    <location>
        <begin position="22"/>
        <end position="72"/>
    </location>
</feature>
<dbReference type="Gene3D" id="3.30.565.10">
    <property type="entry name" value="Histidine kinase-like ATPase, C-terminal domain"/>
    <property type="match status" value="1"/>
</dbReference>
<evidence type="ECO:0000256" key="7">
    <source>
        <dbReference type="ARBA" id="ARBA00022840"/>
    </source>
</evidence>
<dbReference type="CDD" id="cd00082">
    <property type="entry name" value="HisKA"/>
    <property type="match status" value="1"/>
</dbReference>
<dbReference type="SMART" id="SM00387">
    <property type="entry name" value="HATPase_c"/>
    <property type="match status" value="1"/>
</dbReference>
<dbReference type="InterPro" id="IPR005467">
    <property type="entry name" value="His_kinase_dom"/>
</dbReference>
<dbReference type="InterPro" id="IPR000700">
    <property type="entry name" value="PAS-assoc_C"/>
</dbReference>
<evidence type="ECO:0000256" key="5">
    <source>
        <dbReference type="ARBA" id="ARBA00022741"/>
    </source>
</evidence>
<dbReference type="CDD" id="cd00156">
    <property type="entry name" value="REC"/>
    <property type="match status" value="1"/>
</dbReference>
<dbReference type="InterPro" id="IPR000014">
    <property type="entry name" value="PAS"/>
</dbReference>
<dbReference type="Proteomes" id="UP000709959">
    <property type="component" value="Unassembled WGS sequence"/>
</dbReference>
<evidence type="ECO:0000259" key="12">
    <source>
        <dbReference type="PROSITE" id="PS50113"/>
    </source>
</evidence>
<accession>A0A936F123</accession>
<evidence type="ECO:0000313" key="14">
    <source>
        <dbReference type="Proteomes" id="UP000709959"/>
    </source>
</evidence>
<dbReference type="PANTHER" id="PTHR43065">
    <property type="entry name" value="SENSOR HISTIDINE KINASE"/>
    <property type="match status" value="1"/>
</dbReference>
<feature type="domain" description="Response regulatory" evidence="11">
    <location>
        <begin position="332"/>
        <end position="448"/>
    </location>
</feature>
<dbReference type="InterPro" id="IPR003594">
    <property type="entry name" value="HATPase_dom"/>
</dbReference>
<evidence type="ECO:0000256" key="9">
    <source>
        <dbReference type="PROSITE-ProRule" id="PRU00169"/>
    </source>
</evidence>
<dbReference type="SMART" id="SM00388">
    <property type="entry name" value="HisKA"/>
    <property type="match status" value="1"/>
</dbReference>
<dbReference type="GO" id="GO:0000155">
    <property type="term" value="F:phosphorelay sensor kinase activity"/>
    <property type="evidence" value="ECO:0007669"/>
    <property type="project" value="InterPro"/>
</dbReference>
<dbReference type="GO" id="GO:0005524">
    <property type="term" value="F:ATP binding"/>
    <property type="evidence" value="ECO:0007669"/>
    <property type="project" value="UniProtKB-KW"/>
</dbReference>
<dbReference type="Pfam" id="PF02518">
    <property type="entry name" value="HATPase_c"/>
    <property type="match status" value="1"/>
</dbReference>
<reference evidence="13 14" key="1">
    <citation type="submission" date="2020-10" db="EMBL/GenBank/DDBJ databases">
        <title>Connecting structure to function with the recovery of over 1000 high-quality activated sludge metagenome-assembled genomes encoding full-length rRNA genes using long-read sequencing.</title>
        <authorList>
            <person name="Singleton C.M."/>
            <person name="Petriglieri F."/>
            <person name="Kristensen J.M."/>
            <person name="Kirkegaard R.H."/>
            <person name="Michaelsen T.Y."/>
            <person name="Andersen M.H."/>
            <person name="Karst S.M."/>
            <person name="Dueholm M.S."/>
            <person name="Nielsen P.H."/>
            <person name="Albertsen M."/>
        </authorList>
    </citation>
    <scope>NUCLEOTIDE SEQUENCE [LARGE SCALE GENOMIC DNA]</scope>
    <source>
        <strain evidence="13">OdNE_18-Q3-R46-58_MAXAC.008</strain>
    </source>
</reference>
<keyword evidence="7" id="KW-0067">ATP-binding</keyword>
<evidence type="ECO:0000256" key="6">
    <source>
        <dbReference type="ARBA" id="ARBA00022777"/>
    </source>
</evidence>
<evidence type="ECO:0000256" key="4">
    <source>
        <dbReference type="ARBA" id="ARBA00022679"/>
    </source>
</evidence>
<dbReference type="InterPro" id="IPR003661">
    <property type="entry name" value="HisK_dim/P_dom"/>
</dbReference>
<dbReference type="Pfam" id="PF00072">
    <property type="entry name" value="Response_reg"/>
    <property type="match status" value="1"/>
</dbReference>
<keyword evidence="5" id="KW-0547">Nucleotide-binding</keyword>
<dbReference type="InterPro" id="IPR036890">
    <property type="entry name" value="HATPase_C_sf"/>
</dbReference>
<dbReference type="InterPro" id="IPR035965">
    <property type="entry name" value="PAS-like_dom_sf"/>
</dbReference>
<dbReference type="Gene3D" id="3.30.450.20">
    <property type="entry name" value="PAS domain"/>
    <property type="match status" value="1"/>
</dbReference>
<evidence type="ECO:0000256" key="1">
    <source>
        <dbReference type="ARBA" id="ARBA00000085"/>
    </source>
</evidence>
<protein>
    <recommendedName>
        <fullName evidence="2">histidine kinase</fullName>
        <ecNumber evidence="2">2.7.13.3</ecNumber>
    </recommendedName>
</protein>
<keyword evidence="4" id="KW-0808">Transferase</keyword>
<dbReference type="SUPFAM" id="SSF47384">
    <property type="entry name" value="Homodimeric domain of signal transducing histidine kinase"/>
    <property type="match status" value="1"/>
</dbReference>
<dbReference type="PROSITE" id="PS50110">
    <property type="entry name" value="RESPONSE_REGULATORY"/>
    <property type="match status" value="1"/>
</dbReference>
<dbReference type="PROSITE" id="PS50109">
    <property type="entry name" value="HIS_KIN"/>
    <property type="match status" value="1"/>
</dbReference>
<dbReference type="CDD" id="cd00130">
    <property type="entry name" value="PAS"/>
    <property type="match status" value="1"/>
</dbReference>
<dbReference type="SMART" id="SM00448">
    <property type="entry name" value="REC"/>
    <property type="match status" value="1"/>
</dbReference>
<dbReference type="SUPFAM" id="SSF55874">
    <property type="entry name" value="ATPase domain of HSP90 chaperone/DNA topoisomerase II/histidine kinase"/>
    <property type="match status" value="1"/>
</dbReference>
<evidence type="ECO:0000259" key="11">
    <source>
        <dbReference type="PROSITE" id="PS50110"/>
    </source>
</evidence>
<dbReference type="EC" id="2.7.13.3" evidence="2"/>
<dbReference type="InterPro" id="IPR004358">
    <property type="entry name" value="Sig_transdc_His_kin-like_C"/>
</dbReference>
<evidence type="ECO:0000313" key="13">
    <source>
        <dbReference type="EMBL" id="MBK8572173.1"/>
    </source>
</evidence>
<dbReference type="SMART" id="SM00086">
    <property type="entry name" value="PAC"/>
    <property type="match status" value="1"/>
</dbReference>
<dbReference type="NCBIfam" id="TIGR00229">
    <property type="entry name" value="sensory_box"/>
    <property type="match status" value="1"/>
</dbReference>
<dbReference type="PROSITE" id="PS50113">
    <property type="entry name" value="PAC"/>
    <property type="match status" value="1"/>
</dbReference>
<dbReference type="EMBL" id="JADKCH010000003">
    <property type="protein sequence ID" value="MBK8572173.1"/>
    <property type="molecule type" value="Genomic_DNA"/>
</dbReference>
<dbReference type="Gene3D" id="1.10.287.130">
    <property type="match status" value="1"/>
</dbReference>
<dbReference type="InterPro" id="IPR001789">
    <property type="entry name" value="Sig_transdc_resp-reg_receiver"/>
</dbReference>
<feature type="modified residue" description="4-aspartylphosphate" evidence="9">
    <location>
        <position position="383"/>
    </location>
</feature>
<keyword evidence="6" id="KW-0418">Kinase</keyword>
<dbReference type="AlphaFoldDB" id="A0A936F123"/>
<name>A0A936F123_9BACT</name>
<dbReference type="InterPro" id="IPR001610">
    <property type="entry name" value="PAC"/>
</dbReference>
<gene>
    <name evidence="13" type="ORF">IPN91_05885</name>
</gene>
<evidence type="ECO:0000256" key="8">
    <source>
        <dbReference type="ARBA" id="ARBA00023012"/>
    </source>
</evidence>
<dbReference type="InterPro" id="IPR011006">
    <property type="entry name" value="CheY-like_superfamily"/>
</dbReference>
<feature type="domain" description="Histidine kinase" evidence="10">
    <location>
        <begin position="92"/>
        <end position="314"/>
    </location>
</feature>
<dbReference type="SUPFAM" id="SSF52172">
    <property type="entry name" value="CheY-like"/>
    <property type="match status" value="1"/>
</dbReference>
<proteinExistence type="predicted"/>
<keyword evidence="8" id="KW-0902">Two-component regulatory system</keyword>
<dbReference type="Gene3D" id="3.40.50.2300">
    <property type="match status" value="1"/>
</dbReference>
<dbReference type="SUPFAM" id="SSF55785">
    <property type="entry name" value="PYP-like sensor domain (PAS domain)"/>
    <property type="match status" value="1"/>
</dbReference>
<keyword evidence="3 9" id="KW-0597">Phosphoprotein</keyword>
<dbReference type="PANTHER" id="PTHR43065:SF46">
    <property type="entry name" value="C4-DICARBOXYLATE TRANSPORT SENSOR PROTEIN DCTB"/>
    <property type="match status" value="1"/>
</dbReference>
<evidence type="ECO:0000259" key="10">
    <source>
        <dbReference type="PROSITE" id="PS50109"/>
    </source>
</evidence>
<evidence type="ECO:0000256" key="2">
    <source>
        <dbReference type="ARBA" id="ARBA00012438"/>
    </source>
</evidence>
<sequence length="450" mass="48441">MPRIPSTCHPNGMQRLMAGESLTFEVEHRHKDGHVFPLEVSASLVSTAGRPVILCFHRDITERKRAEETARLLVQEKQQTQKMESLGSLAGGVAHDFNNMLGGIMGYADLLLAGEGDPIRQKYLKAILAAASRSAELTQKLLAFGRRGKNRVEPLDLPAMVEDCLAMIRPSMSHDLQVVVAMTDCPTVDGDPSQIHQVLVNLCINAVEAMPERGVLTLSSWVRTVSEATHPGLPVSAGRYVELAVSDTGLGMTPEIQQRIFEPFFTTKNSSGVSGTGLGLATAYGIVRAHGGAITVTSSRGKGSMFRLFLPVGSMAPAEPSVSSGGTRGEGLVLLVEDEQLLRELGAAALESLGYEPVPARDGKEAIEVFSRLHDRLCAVLLDLKMPRVGGREAFLEFRRIDPTVPVIICTGYGENEEVQELLTLGARGMLAKPYQISALAAKLQKVLAG</sequence>
<dbReference type="PRINTS" id="PR00344">
    <property type="entry name" value="BCTRLSENSOR"/>
</dbReference>
<organism evidence="13 14">
    <name type="scientific">Candidatus Geothrix odensensis</name>
    <dbReference type="NCBI Taxonomy" id="2954440"/>
    <lineage>
        <taxon>Bacteria</taxon>
        <taxon>Pseudomonadati</taxon>
        <taxon>Acidobacteriota</taxon>
        <taxon>Holophagae</taxon>
        <taxon>Holophagales</taxon>
        <taxon>Holophagaceae</taxon>
        <taxon>Geothrix</taxon>
    </lineage>
</organism>
<dbReference type="InterPro" id="IPR036097">
    <property type="entry name" value="HisK_dim/P_sf"/>
</dbReference>
<dbReference type="Pfam" id="PF00512">
    <property type="entry name" value="HisKA"/>
    <property type="match status" value="1"/>
</dbReference>
<comment type="catalytic activity">
    <reaction evidence="1">
        <text>ATP + protein L-histidine = ADP + protein N-phospho-L-histidine.</text>
        <dbReference type="EC" id="2.7.13.3"/>
    </reaction>
</comment>
<evidence type="ECO:0000256" key="3">
    <source>
        <dbReference type="ARBA" id="ARBA00022553"/>
    </source>
</evidence>